<dbReference type="Pfam" id="PF00892">
    <property type="entry name" value="EamA"/>
    <property type="match status" value="1"/>
</dbReference>
<accession>A0A1A7R8E1</accession>
<evidence type="ECO:0000256" key="1">
    <source>
        <dbReference type="SAM" id="Phobius"/>
    </source>
</evidence>
<feature type="domain" description="EamA" evidence="2">
    <location>
        <begin position="4"/>
        <end position="142"/>
    </location>
</feature>
<feature type="transmembrane region" description="Helical" evidence="1">
    <location>
        <begin position="249"/>
        <end position="271"/>
    </location>
</feature>
<sequence length="296" mass="32821">MALSWILFTLMAAFMQAWRNAFQKQLSHTVDAYGVTLARFIFAFPLAGLYLYYLYNQYPVQHIVSFNSKFYFYVLIAALSQILATILMVQLFKQKNYAIGVGLAKSEAILAAIIGVALLGEHLSLLAWTGVFLGAFAIFLLSKGGLQNSKFSWNTLIIGTASGLCFAITSLLVRQASLQLDMLPFLHRAAWVLVSITGIQCSVLLLFLGIFKPATFIAMFQRIGLITKISFCSFAASLGWFTAMSVQSVALVTTLGQIEILFSLLISVYFFKEKLVASDHWGLFWVVIAATLVIWA</sequence>
<evidence type="ECO:0000313" key="3">
    <source>
        <dbReference type="EMBL" id="OBX27739.1"/>
    </source>
</evidence>
<feature type="transmembrane region" description="Helical" evidence="1">
    <location>
        <begin position="185"/>
        <end position="211"/>
    </location>
</feature>
<dbReference type="EMBL" id="LZDS01000028">
    <property type="protein sequence ID" value="OBX27739.1"/>
    <property type="molecule type" value="Genomic_DNA"/>
</dbReference>
<feature type="transmembrane region" description="Helical" evidence="1">
    <location>
        <begin position="109"/>
        <end position="141"/>
    </location>
</feature>
<organism evidence="3 4">
    <name type="scientific">Acinetobacter gandensis</name>
    <dbReference type="NCBI Taxonomy" id="1443941"/>
    <lineage>
        <taxon>Bacteria</taxon>
        <taxon>Pseudomonadati</taxon>
        <taxon>Pseudomonadota</taxon>
        <taxon>Gammaproteobacteria</taxon>
        <taxon>Moraxellales</taxon>
        <taxon>Moraxellaceae</taxon>
        <taxon>Acinetobacter</taxon>
    </lineage>
</organism>
<feature type="transmembrane region" description="Helical" evidence="1">
    <location>
        <begin position="70"/>
        <end position="89"/>
    </location>
</feature>
<proteinExistence type="predicted"/>
<feature type="transmembrane region" description="Helical" evidence="1">
    <location>
        <begin position="37"/>
        <end position="58"/>
    </location>
</feature>
<dbReference type="SUPFAM" id="SSF103481">
    <property type="entry name" value="Multidrug resistance efflux transporter EmrE"/>
    <property type="match status" value="2"/>
</dbReference>
<dbReference type="AlphaFoldDB" id="A0A1A7R8E1"/>
<dbReference type="STRING" id="1443941.A9J31_08640"/>
<comment type="caution">
    <text evidence="3">The sequence shown here is derived from an EMBL/GenBank/DDBJ whole genome shotgun (WGS) entry which is preliminary data.</text>
</comment>
<dbReference type="OrthoDB" id="6707471at2"/>
<feature type="transmembrane region" description="Helical" evidence="1">
    <location>
        <begin position="153"/>
        <end position="173"/>
    </location>
</feature>
<dbReference type="GO" id="GO:0016020">
    <property type="term" value="C:membrane"/>
    <property type="evidence" value="ECO:0007669"/>
    <property type="project" value="InterPro"/>
</dbReference>
<dbReference type="InterPro" id="IPR037185">
    <property type="entry name" value="EmrE-like"/>
</dbReference>
<reference evidence="4" key="1">
    <citation type="submission" date="2016-06" db="EMBL/GenBank/DDBJ databases">
        <authorList>
            <person name="Radolfova-Krizova L."/>
            <person name="Nemec A."/>
        </authorList>
    </citation>
    <scope>NUCLEOTIDE SEQUENCE [LARGE SCALE GENOMIC DNA]</scope>
    <source>
        <strain evidence="4">ANC 4275</strain>
    </source>
</reference>
<evidence type="ECO:0000313" key="4">
    <source>
        <dbReference type="Proteomes" id="UP000185753"/>
    </source>
</evidence>
<keyword evidence="1" id="KW-1133">Transmembrane helix</keyword>
<protein>
    <submittedName>
        <fullName evidence="3">Multidrug transporter</fullName>
    </submittedName>
</protein>
<feature type="transmembrane region" description="Helical" evidence="1">
    <location>
        <begin position="278"/>
        <end position="295"/>
    </location>
</feature>
<gene>
    <name evidence="3" type="ORF">A9J31_08640</name>
</gene>
<keyword evidence="1" id="KW-0472">Membrane</keyword>
<dbReference type="Proteomes" id="UP000185753">
    <property type="component" value="Unassembled WGS sequence"/>
</dbReference>
<keyword evidence="1" id="KW-0812">Transmembrane</keyword>
<dbReference type="RefSeq" id="WP_067766600.1">
    <property type="nucleotide sequence ID" value="NZ_LZDS01000028.1"/>
</dbReference>
<evidence type="ECO:0000259" key="2">
    <source>
        <dbReference type="Pfam" id="PF00892"/>
    </source>
</evidence>
<keyword evidence="4" id="KW-1185">Reference proteome</keyword>
<name>A0A1A7R8E1_9GAMM</name>
<feature type="transmembrane region" description="Helical" evidence="1">
    <location>
        <begin position="223"/>
        <end position="243"/>
    </location>
</feature>
<dbReference type="InterPro" id="IPR000620">
    <property type="entry name" value="EamA_dom"/>
</dbReference>